<accession>A0A9D4CWQ9</accession>
<proteinExistence type="predicted"/>
<organism evidence="1 2">
    <name type="scientific">Dreissena polymorpha</name>
    <name type="common">Zebra mussel</name>
    <name type="synonym">Mytilus polymorpha</name>
    <dbReference type="NCBI Taxonomy" id="45954"/>
    <lineage>
        <taxon>Eukaryota</taxon>
        <taxon>Metazoa</taxon>
        <taxon>Spiralia</taxon>
        <taxon>Lophotrochozoa</taxon>
        <taxon>Mollusca</taxon>
        <taxon>Bivalvia</taxon>
        <taxon>Autobranchia</taxon>
        <taxon>Heteroconchia</taxon>
        <taxon>Euheterodonta</taxon>
        <taxon>Imparidentia</taxon>
        <taxon>Neoheterodontei</taxon>
        <taxon>Myida</taxon>
        <taxon>Dreissenoidea</taxon>
        <taxon>Dreissenidae</taxon>
        <taxon>Dreissena</taxon>
    </lineage>
</organism>
<evidence type="ECO:0000313" key="1">
    <source>
        <dbReference type="EMBL" id="KAH3733474.1"/>
    </source>
</evidence>
<evidence type="ECO:0000313" key="2">
    <source>
        <dbReference type="Proteomes" id="UP000828390"/>
    </source>
</evidence>
<dbReference type="AlphaFoldDB" id="A0A9D4CWQ9"/>
<dbReference type="Proteomes" id="UP000828390">
    <property type="component" value="Unassembled WGS sequence"/>
</dbReference>
<protein>
    <submittedName>
        <fullName evidence="1">Uncharacterized protein</fullName>
    </submittedName>
</protein>
<name>A0A9D4CWQ9_DREPO</name>
<sequence length="60" mass="6235">MTKPQTVASAGTKTVTVIGAANALGNHIPPFYIFTGKRWCDELLEGVAPGSHGGRLKVGL</sequence>
<keyword evidence="2" id="KW-1185">Reference proteome</keyword>
<dbReference type="EMBL" id="JAIWYP010000011">
    <property type="protein sequence ID" value="KAH3733474.1"/>
    <property type="molecule type" value="Genomic_DNA"/>
</dbReference>
<comment type="caution">
    <text evidence="1">The sequence shown here is derived from an EMBL/GenBank/DDBJ whole genome shotgun (WGS) entry which is preliminary data.</text>
</comment>
<gene>
    <name evidence="1" type="ORF">DPMN_039902</name>
</gene>
<reference evidence="1" key="1">
    <citation type="journal article" date="2019" name="bioRxiv">
        <title>The Genome of the Zebra Mussel, Dreissena polymorpha: A Resource for Invasive Species Research.</title>
        <authorList>
            <person name="McCartney M.A."/>
            <person name="Auch B."/>
            <person name="Kono T."/>
            <person name="Mallez S."/>
            <person name="Zhang Y."/>
            <person name="Obille A."/>
            <person name="Becker A."/>
            <person name="Abrahante J.E."/>
            <person name="Garbe J."/>
            <person name="Badalamenti J.P."/>
            <person name="Herman A."/>
            <person name="Mangelson H."/>
            <person name="Liachko I."/>
            <person name="Sullivan S."/>
            <person name="Sone E.D."/>
            <person name="Koren S."/>
            <person name="Silverstein K.A.T."/>
            <person name="Beckman K.B."/>
            <person name="Gohl D.M."/>
        </authorList>
    </citation>
    <scope>NUCLEOTIDE SEQUENCE</scope>
    <source>
        <strain evidence="1">Duluth1</strain>
        <tissue evidence="1">Whole animal</tissue>
    </source>
</reference>
<reference evidence="1" key="2">
    <citation type="submission" date="2020-11" db="EMBL/GenBank/DDBJ databases">
        <authorList>
            <person name="McCartney M.A."/>
            <person name="Auch B."/>
            <person name="Kono T."/>
            <person name="Mallez S."/>
            <person name="Becker A."/>
            <person name="Gohl D.M."/>
            <person name="Silverstein K.A.T."/>
            <person name="Koren S."/>
            <person name="Bechman K.B."/>
            <person name="Herman A."/>
            <person name="Abrahante J.E."/>
            <person name="Garbe J."/>
        </authorList>
    </citation>
    <scope>NUCLEOTIDE SEQUENCE</scope>
    <source>
        <strain evidence="1">Duluth1</strain>
        <tissue evidence="1">Whole animal</tissue>
    </source>
</reference>